<evidence type="ECO:0000259" key="9">
    <source>
        <dbReference type="Pfam" id="PF00432"/>
    </source>
</evidence>
<accession>A0A1Y2HRL9</accession>
<proteinExistence type="inferred from homology"/>
<evidence type="ECO:0000313" key="10">
    <source>
        <dbReference type="EMBL" id="ORZ37237.1"/>
    </source>
</evidence>
<dbReference type="InterPro" id="IPR001330">
    <property type="entry name" value="Prenyltrans"/>
</dbReference>
<dbReference type="GO" id="GO:0004662">
    <property type="term" value="F:CAAX-protein geranylgeranyltransferase activity"/>
    <property type="evidence" value="ECO:0007669"/>
    <property type="project" value="TreeGrafter"/>
</dbReference>
<gene>
    <name evidence="10" type="ORF">BCR44DRAFT_1498140</name>
</gene>
<evidence type="ECO:0000256" key="6">
    <source>
        <dbReference type="ARBA" id="ARBA00022737"/>
    </source>
</evidence>
<comment type="cofactor">
    <cofactor evidence="1">
        <name>Zn(2+)</name>
        <dbReference type="ChEBI" id="CHEBI:29105"/>
    </cofactor>
</comment>
<feature type="chain" id="PRO_5012214947" evidence="8">
    <location>
        <begin position="17"/>
        <end position="318"/>
    </location>
</feature>
<keyword evidence="8" id="KW-0732">Signal</keyword>
<keyword evidence="5" id="KW-0479">Metal-binding</keyword>
<keyword evidence="3" id="KW-0637">Prenyltransferase</keyword>
<evidence type="ECO:0000256" key="8">
    <source>
        <dbReference type="SAM" id="SignalP"/>
    </source>
</evidence>
<evidence type="ECO:0000256" key="3">
    <source>
        <dbReference type="ARBA" id="ARBA00022602"/>
    </source>
</evidence>
<dbReference type="InterPro" id="IPR045089">
    <property type="entry name" value="PGGT1B-like"/>
</dbReference>
<dbReference type="SUPFAM" id="SSF48239">
    <property type="entry name" value="Terpenoid cyclases/Protein prenyltransferases"/>
    <property type="match status" value="1"/>
</dbReference>
<name>A0A1Y2HRL9_9FUNG</name>
<dbReference type="AlphaFoldDB" id="A0A1Y2HRL9"/>
<protein>
    <submittedName>
        <fullName evidence="10">Terpenoid cyclases/protein prenyltransferase alpha-alpha toroid</fullName>
    </submittedName>
</protein>
<dbReference type="GO" id="GO:0046872">
    <property type="term" value="F:metal ion binding"/>
    <property type="evidence" value="ECO:0007669"/>
    <property type="project" value="UniProtKB-KW"/>
</dbReference>
<dbReference type="STRING" id="765915.A0A1Y2HRL9"/>
<keyword evidence="4 10" id="KW-0808">Transferase</keyword>
<dbReference type="InterPro" id="IPR008930">
    <property type="entry name" value="Terpenoid_cyclase/PrenylTrfase"/>
</dbReference>
<dbReference type="PANTHER" id="PTHR11774:SF4">
    <property type="entry name" value="GERANYLGERANYL TRANSFERASE TYPE-1 SUBUNIT BETA"/>
    <property type="match status" value="1"/>
</dbReference>
<dbReference type="PANTHER" id="PTHR11774">
    <property type="entry name" value="GERANYLGERANYL TRANSFERASE TYPE BETA SUBUNIT"/>
    <property type="match status" value="1"/>
</dbReference>
<dbReference type="OrthoDB" id="24893at2759"/>
<evidence type="ECO:0000256" key="4">
    <source>
        <dbReference type="ARBA" id="ARBA00022679"/>
    </source>
</evidence>
<dbReference type="Pfam" id="PF00432">
    <property type="entry name" value="Prenyltrans"/>
    <property type="match status" value="1"/>
</dbReference>
<keyword evidence="7" id="KW-0862">Zinc</keyword>
<feature type="domain" description="Prenyltransferase alpha-alpha toroid" evidence="9">
    <location>
        <begin position="2"/>
        <end position="305"/>
    </location>
</feature>
<reference evidence="10 11" key="1">
    <citation type="submission" date="2016-07" db="EMBL/GenBank/DDBJ databases">
        <title>Pervasive Adenine N6-methylation of Active Genes in Fungi.</title>
        <authorList>
            <consortium name="DOE Joint Genome Institute"/>
            <person name="Mondo S.J."/>
            <person name="Dannebaum R.O."/>
            <person name="Kuo R.C."/>
            <person name="Labutti K."/>
            <person name="Haridas S."/>
            <person name="Kuo A."/>
            <person name="Salamov A."/>
            <person name="Ahrendt S.R."/>
            <person name="Lipzen A."/>
            <person name="Sullivan W."/>
            <person name="Andreopoulos W.B."/>
            <person name="Clum A."/>
            <person name="Lindquist E."/>
            <person name="Daum C."/>
            <person name="Ramamoorthy G.K."/>
            <person name="Gryganskyi A."/>
            <person name="Culley D."/>
            <person name="Magnuson J.K."/>
            <person name="James T.Y."/>
            <person name="O'Malley M.A."/>
            <person name="Stajich J.E."/>
            <person name="Spatafora J.W."/>
            <person name="Visel A."/>
            <person name="Grigoriev I.V."/>
        </authorList>
    </citation>
    <scope>NUCLEOTIDE SEQUENCE [LARGE SCALE GENOMIC DNA]</scope>
    <source>
        <strain evidence="10 11">PL171</strain>
    </source>
</reference>
<organism evidence="10 11">
    <name type="scientific">Catenaria anguillulae PL171</name>
    <dbReference type="NCBI Taxonomy" id="765915"/>
    <lineage>
        <taxon>Eukaryota</taxon>
        <taxon>Fungi</taxon>
        <taxon>Fungi incertae sedis</taxon>
        <taxon>Blastocladiomycota</taxon>
        <taxon>Blastocladiomycetes</taxon>
        <taxon>Blastocladiales</taxon>
        <taxon>Catenariaceae</taxon>
        <taxon>Catenaria</taxon>
    </lineage>
</organism>
<dbReference type="EMBL" id="MCFL01000013">
    <property type="protein sequence ID" value="ORZ37237.1"/>
    <property type="molecule type" value="Genomic_DNA"/>
</dbReference>
<feature type="signal peptide" evidence="8">
    <location>
        <begin position="1"/>
        <end position="16"/>
    </location>
</feature>
<comment type="similarity">
    <text evidence="2">Belongs to the protein prenyltransferase subunit beta family.</text>
</comment>
<evidence type="ECO:0000313" key="11">
    <source>
        <dbReference type="Proteomes" id="UP000193411"/>
    </source>
</evidence>
<keyword evidence="11" id="KW-1185">Reference proteome</keyword>
<evidence type="ECO:0000256" key="1">
    <source>
        <dbReference type="ARBA" id="ARBA00001947"/>
    </source>
</evidence>
<evidence type="ECO:0000256" key="7">
    <source>
        <dbReference type="ARBA" id="ARBA00022833"/>
    </source>
</evidence>
<dbReference type="Gene3D" id="1.50.10.20">
    <property type="match status" value="1"/>
</dbReference>
<dbReference type="Proteomes" id="UP000193411">
    <property type="component" value="Unassembled WGS sequence"/>
</dbReference>
<evidence type="ECO:0000256" key="5">
    <source>
        <dbReference type="ARBA" id="ARBA00022723"/>
    </source>
</evidence>
<comment type="caution">
    <text evidence="10">The sequence shown here is derived from an EMBL/GenBank/DDBJ whole genome shotgun (WGS) entry which is preliminary data.</text>
</comment>
<dbReference type="GO" id="GO:0005953">
    <property type="term" value="C:CAAX-protein geranylgeranyltransferase complex"/>
    <property type="evidence" value="ECO:0007669"/>
    <property type="project" value="TreeGrafter"/>
</dbReference>
<sequence length="318" mass="35351">MLQFVLTALDLIGALDQEIPRGEKREALVEWIYGLQHSMTFQPSAGGFLPGKGLIDSDLASTYSALVCLVTLGDNLERVCRDQCKQWMDSLQNPDGGFRQLARLPATSSSDLRFVYSAVAVHHILDLPIATHQRERIFRYILRMQTYEGGFGLHPYSEAHGGYTYCAIAALHLLSALDEELAPAARESVLRWALFQQELGFSGRIGKPNDTCYSFWIGAAIKSQLLNGFEFVNMDLNQTYLTAMQSPYGGFGKQADAFPDVMHTYMSLAAMTLSVTSDTDPECYSDDKASEREDALESVHPALNITHRALRARLDPRG</sequence>
<keyword evidence="6" id="KW-0677">Repeat</keyword>
<evidence type="ECO:0000256" key="2">
    <source>
        <dbReference type="ARBA" id="ARBA00010497"/>
    </source>
</evidence>